<organism evidence="2 3">
    <name type="scientific">Sulfuriferula nivalis</name>
    <dbReference type="NCBI Taxonomy" id="2675298"/>
    <lineage>
        <taxon>Bacteria</taxon>
        <taxon>Pseudomonadati</taxon>
        <taxon>Pseudomonadota</taxon>
        <taxon>Betaproteobacteria</taxon>
        <taxon>Nitrosomonadales</taxon>
        <taxon>Sulfuricellaceae</taxon>
        <taxon>Sulfuriferula</taxon>
    </lineage>
</organism>
<dbReference type="RefSeq" id="WP_162083775.1">
    <property type="nucleotide sequence ID" value="NZ_AP021881.1"/>
</dbReference>
<evidence type="ECO:0000313" key="3">
    <source>
        <dbReference type="Proteomes" id="UP000463939"/>
    </source>
</evidence>
<name>A0A809RDC2_9PROT</name>
<dbReference type="KEGG" id="sniv:SFSGTM_04770"/>
<evidence type="ECO:0000256" key="1">
    <source>
        <dbReference type="SAM" id="SignalP"/>
    </source>
</evidence>
<evidence type="ECO:0000313" key="2">
    <source>
        <dbReference type="EMBL" id="BBO99768.1"/>
    </source>
</evidence>
<dbReference type="Proteomes" id="UP000463939">
    <property type="component" value="Chromosome"/>
</dbReference>
<accession>A0A809RDC2</accession>
<proteinExistence type="predicted"/>
<dbReference type="EMBL" id="AP021881">
    <property type="protein sequence ID" value="BBO99768.1"/>
    <property type="molecule type" value="Genomic_DNA"/>
</dbReference>
<protein>
    <recommendedName>
        <fullName evidence="4">DUF2946 domain-containing protein</fullName>
    </recommendedName>
</protein>
<evidence type="ECO:0008006" key="4">
    <source>
        <dbReference type="Google" id="ProtNLM"/>
    </source>
</evidence>
<feature type="signal peptide" evidence="1">
    <location>
        <begin position="1"/>
        <end position="26"/>
    </location>
</feature>
<keyword evidence="1" id="KW-0732">Signal</keyword>
<reference evidence="3" key="1">
    <citation type="submission" date="2019-11" db="EMBL/GenBank/DDBJ databases">
        <title>Isolation and characterization of a novel species in the genus Sulfuriferula.</title>
        <authorList>
            <person name="Mochizuki J."/>
            <person name="Kojima H."/>
            <person name="Fukui M."/>
        </authorList>
    </citation>
    <scope>NUCLEOTIDE SEQUENCE [LARGE SCALE GENOMIC DNA]</scope>
    <source>
        <strain evidence="3">SGTM</strain>
    </source>
</reference>
<feature type="chain" id="PRO_5032306572" description="DUF2946 domain-containing protein" evidence="1">
    <location>
        <begin position="27"/>
        <end position="104"/>
    </location>
</feature>
<gene>
    <name evidence="2" type="ORF">SFSGTM_04770</name>
</gene>
<keyword evidence="3" id="KW-1185">Reference proteome</keyword>
<dbReference type="AlphaFoldDB" id="A0A809RDC2"/>
<sequence length="104" mass="11279">MFTHGHYSKIAFILVLLLAWTQQLVAAHGVVHPFQDGGAQHHAPGTDKPLCDLCVISALDNIPTVLPDFDLATDARHVLAAEVLASQTQFTFVSYSSRAPPVFI</sequence>